<feature type="compositionally biased region" description="Pro residues" evidence="2">
    <location>
        <begin position="218"/>
        <end position="227"/>
    </location>
</feature>
<feature type="coiled-coil region" evidence="1">
    <location>
        <begin position="79"/>
        <end position="106"/>
    </location>
</feature>
<keyword evidence="4" id="KW-1185">Reference proteome</keyword>
<evidence type="ECO:0000256" key="1">
    <source>
        <dbReference type="SAM" id="Coils"/>
    </source>
</evidence>
<keyword evidence="1" id="KW-0175">Coiled coil</keyword>
<sequence length="227" mass="25471">MLRQNSARLSPDGDQSNNPDQSQRGTAGVDIQRELNRLEEAILDSPRIPLTRRTLVDEEQLLEQLDVVRLNLPPAFEEAEAIVRQKDEILQEAENYAQQIVEAAEQRAAQLLDETGIVRQAKIEAQQLWQMVQQECEAAQEQALAEIERMHREAQQELEEMRAKAIAEADAIVDGADDYAGRVLNNLEQQLNDMLKVIRNGRASLQPDESPAAGNKKTPPPPAPKKD</sequence>
<reference evidence="3" key="1">
    <citation type="submission" date="2019-10" db="EMBL/GenBank/DDBJ databases">
        <title>Draft genome sequece of Microseira wollei NIES-4236.</title>
        <authorList>
            <person name="Yamaguchi H."/>
            <person name="Suzuki S."/>
            <person name="Kawachi M."/>
        </authorList>
    </citation>
    <scope>NUCLEOTIDE SEQUENCE</scope>
    <source>
        <strain evidence="3">NIES-4236</strain>
    </source>
</reference>
<gene>
    <name evidence="3" type="ORF">MiSe_33780</name>
</gene>
<proteinExistence type="predicted"/>
<comment type="caution">
    <text evidence="3">The sequence shown here is derived from an EMBL/GenBank/DDBJ whole genome shotgun (WGS) entry which is preliminary data.</text>
</comment>
<organism evidence="3 4">
    <name type="scientific">Microseira wollei NIES-4236</name>
    <dbReference type="NCBI Taxonomy" id="2530354"/>
    <lineage>
        <taxon>Bacteria</taxon>
        <taxon>Bacillati</taxon>
        <taxon>Cyanobacteriota</taxon>
        <taxon>Cyanophyceae</taxon>
        <taxon>Oscillatoriophycideae</taxon>
        <taxon>Aerosakkonematales</taxon>
        <taxon>Aerosakkonemataceae</taxon>
        <taxon>Microseira</taxon>
    </lineage>
</organism>
<name>A0AAV3XES4_9CYAN</name>
<feature type="region of interest" description="Disordered" evidence="2">
    <location>
        <begin position="198"/>
        <end position="227"/>
    </location>
</feature>
<dbReference type="Proteomes" id="UP001050975">
    <property type="component" value="Unassembled WGS sequence"/>
</dbReference>
<feature type="region of interest" description="Disordered" evidence="2">
    <location>
        <begin position="1"/>
        <end position="29"/>
    </location>
</feature>
<evidence type="ECO:0008006" key="5">
    <source>
        <dbReference type="Google" id="ProtNLM"/>
    </source>
</evidence>
<dbReference type="EMBL" id="BLAY01000048">
    <property type="protein sequence ID" value="GET38620.1"/>
    <property type="molecule type" value="Genomic_DNA"/>
</dbReference>
<dbReference type="AlphaFoldDB" id="A0AAV3XES4"/>
<dbReference type="RefSeq" id="WP_226582563.1">
    <property type="nucleotide sequence ID" value="NZ_BLAY01000048.1"/>
</dbReference>
<evidence type="ECO:0000256" key="2">
    <source>
        <dbReference type="SAM" id="MobiDB-lite"/>
    </source>
</evidence>
<feature type="compositionally biased region" description="Polar residues" evidence="2">
    <location>
        <begin position="1"/>
        <end position="25"/>
    </location>
</feature>
<evidence type="ECO:0000313" key="4">
    <source>
        <dbReference type="Proteomes" id="UP001050975"/>
    </source>
</evidence>
<accession>A0AAV3XES4</accession>
<protein>
    <recommendedName>
        <fullName evidence="5">ATP synthase F0 subunit B</fullName>
    </recommendedName>
</protein>
<evidence type="ECO:0000313" key="3">
    <source>
        <dbReference type="EMBL" id="GET38620.1"/>
    </source>
</evidence>